<keyword evidence="2" id="KW-1185">Reference proteome</keyword>
<evidence type="ECO:0000313" key="2">
    <source>
        <dbReference type="Proteomes" id="UP000006322"/>
    </source>
</evidence>
<dbReference type="EMBL" id="BAER01000044">
    <property type="protein sequence ID" value="GAC32711.1"/>
    <property type="molecule type" value="Genomic_DNA"/>
</dbReference>
<name>K6Z980_9ALTE</name>
<evidence type="ECO:0000313" key="1">
    <source>
        <dbReference type="EMBL" id="GAC32711.1"/>
    </source>
</evidence>
<comment type="caution">
    <text evidence="1">The sequence shown here is derived from an EMBL/GenBank/DDBJ whole genome shotgun (WGS) entry which is preliminary data.</text>
</comment>
<protein>
    <submittedName>
        <fullName evidence="1">Uncharacterized protein</fullName>
    </submittedName>
</protein>
<dbReference type="Proteomes" id="UP000006322">
    <property type="component" value="Unassembled WGS sequence"/>
</dbReference>
<accession>K6Z980</accession>
<dbReference type="AlphaFoldDB" id="K6Z980"/>
<proteinExistence type="predicted"/>
<reference evidence="2" key="1">
    <citation type="journal article" date="2014" name="Environ. Microbiol.">
        <title>Comparative genomics of the marine bacterial genus Glaciecola reveals the high degree of genomic diversity and genomic characteristic for cold adaptation.</title>
        <authorList>
            <person name="Qin Q.L."/>
            <person name="Xie B.B."/>
            <person name="Yu Y."/>
            <person name="Shu Y.L."/>
            <person name="Rong J.C."/>
            <person name="Zhang Y.J."/>
            <person name="Zhao D.L."/>
            <person name="Chen X.L."/>
            <person name="Zhang X.Y."/>
            <person name="Chen B."/>
            <person name="Zhou B.C."/>
            <person name="Zhang Y.Z."/>
        </authorList>
    </citation>
    <scope>NUCLEOTIDE SEQUENCE [LARGE SCALE GENOMIC DNA]</scope>
    <source>
        <strain evidence="2">LMG 21857</strain>
    </source>
</reference>
<gene>
    <name evidence="1" type="ORF">GPLA_1801</name>
</gene>
<dbReference type="STRING" id="1129793.GPLA_1801"/>
<sequence length="42" mass="4786">MPYTLVLKQQVTHGSNRFHNVQRWSGIYADMANQEGIVPVIS</sequence>
<organism evidence="1 2">
    <name type="scientific">Paraglaciecola polaris LMG 21857</name>
    <dbReference type="NCBI Taxonomy" id="1129793"/>
    <lineage>
        <taxon>Bacteria</taxon>
        <taxon>Pseudomonadati</taxon>
        <taxon>Pseudomonadota</taxon>
        <taxon>Gammaproteobacteria</taxon>
        <taxon>Alteromonadales</taxon>
        <taxon>Alteromonadaceae</taxon>
        <taxon>Paraglaciecola</taxon>
    </lineage>
</organism>